<organism evidence="3 4">
    <name type="scientific">Staphylococcus felis</name>
    <dbReference type="NCBI Taxonomy" id="46127"/>
    <lineage>
        <taxon>Bacteria</taxon>
        <taxon>Bacillati</taxon>
        <taxon>Bacillota</taxon>
        <taxon>Bacilli</taxon>
        <taxon>Bacillales</taxon>
        <taxon>Staphylococcaceae</taxon>
        <taxon>Staphylococcus</taxon>
    </lineage>
</organism>
<keyword evidence="2" id="KW-0812">Transmembrane</keyword>
<feature type="transmembrane region" description="Helical" evidence="2">
    <location>
        <begin position="62"/>
        <end position="86"/>
    </location>
</feature>
<accession>A0A3E0IN15</accession>
<comment type="caution">
    <text evidence="3">The sequence shown here is derived from an EMBL/GenBank/DDBJ whole genome shotgun (WGS) entry which is preliminary data.</text>
</comment>
<evidence type="ECO:0000313" key="3">
    <source>
        <dbReference type="EMBL" id="REH92978.1"/>
    </source>
</evidence>
<dbReference type="OrthoDB" id="9812349at2"/>
<feature type="transmembrane region" description="Helical" evidence="2">
    <location>
        <begin position="98"/>
        <end position="117"/>
    </location>
</feature>
<feature type="region of interest" description="Disordered" evidence="1">
    <location>
        <begin position="177"/>
        <end position="218"/>
    </location>
</feature>
<proteinExistence type="predicted"/>
<feature type="transmembrane region" description="Helical" evidence="2">
    <location>
        <begin position="145"/>
        <end position="168"/>
    </location>
</feature>
<keyword evidence="2" id="KW-1133">Transmembrane helix</keyword>
<dbReference type="RefSeq" id="WP_116094822.1">
    <property type="nucleotide sequence ID" value="NZ_QKXN01000062.1"/>
</dbReference>
<dbReference type="Proteomes" id="UP000256562">
    <property type="component" value="Unassembled WGS sequence"/>
</dbReference>
<evidence type="ECO:0000256" key="1">
    <source>
        <dbReference type="SAM" id="MobiDB-lite"/>
    </source>
</evidence>
<dbReference type="GO" id="GO:0005886">
    <property type="term" value="C:plasma membrane"/>
    <property type="evidence" value="ECO:0007669"/>
    <property type="project" value="TreeGrafter"/>
</dbReference>
<protein>
    <submittedName>
        <fullName evidence="3">DUF805 domain-containing protein</fullName>
    </submittedName>
</protein>
<dbReference type="Pfam" id="PF05656">
    <property type="entry name" value="DUF805"/>
    <property type="match status" value="1"/>
</dbReference>
<gene>
    <name evidence="3" type="ORF">DOS83_09665</name>
</gene>
<sequence length="218" mass="24590">MYETPQVGFLEAYQLFWKNYVNFKGRSRRSEYWWVALWHFIILIGGGLLSALLFLIPGVGAVIGAAGFIVILAIYPLAIVIPNYALLTRRFHDRGLSMFIPIVSFVLSLVLSLSNVISESRTLYENPDANYKVSEQMGLLSFLPVWLQVLIGLLSILLTLISFVVSLLNSKKETNKYGPSPKYVDNSTTNESDIKHQSVSSETVDTPKNKETDDPYKY</sequence>
<dbReference type="AlphaFoldDB" id="A0A3E0IN15"/>
<keyword evidence="2" id="KW-0472">Membrane</keyword>
<evidence type="ECO:0000256" key="2">
    <source>
        <dbReference type="SAM" id="Phobius"/>
    </source>
</evidence>
<dbReference type="PANTHER" id="PTHR34980:SF2">
    <property type="entry name" value="INNER MEMBRANE PROTEIN YHAH-RELATED"/>
    <property type="match status" value="1"/>
</dbReference>
<evidence type="ECO:0000313" key="4">
    <source>
        <dbReference type="Proteomes" id="UP000256562"/>
    </source>
</evidence>
<feature type="compositionally biased region" description="Polar residues" evidence="1">
    <location>
        <begin position="185"/>
        <end position="204"/>
    </location>
</feature>
<feature type="transmembrane region" description="Helical" evidence="2">
    <location>
        <begin position="32"/>
        <end position="56"/>
    </location>
</feature>
<dbReference type="InterPro" id="IPR008523">
    <property type="entry name" value="DUF805"/>
</dbReference>
<reference evidence="3 4" key="1">
    <citation type="journal article" date="2018" name="Vet. Microbiol.">
        <title>Characterisation of Staphylococcus felis isolated from cats using whole genome sequencing.</title>
        <authorList>
            <person name="Worthing K."/>
            <person name="Pang S."/>
            <person name="Trott D.J."/>
            <person name="Abraham S."/>
            <person name="Coombs G.W."/>
            <person name="Jordan D."/>
            <person name="McIntyre L."/>
            <person name="Davies M.R."/>
            <person name="Norris J."/>
        </authorList>
    </citation>
    <scope>NUCLEOTIDE SEQUENCE [LARGE SCALE GENOMIC DNA]</scope>
    <source>
        <strain evidence="3 4">F9</strain>
    </source>
</reference>
<name>A0A3E0IN15_9STAP</name>
<dbReference type="PANTHER" id="PTHR34980">
    <property type="entry name" value="INNER MEMBRANE PROTEIN-RELATED-RELATED"/>
    <property type="match status" value="1"/>
</dbReference>
<feature type="compositionally biased region" description="Basic and acidic residues" evidence="1">
    <location>
        <begin position="205"/>
        <end position="218"/>
    </location>
</feature>
<dbReference type="EMBL" id="QKXQ01000437">
    <property type="protein sequence ID" value="REH92978.1"/>
    <property type="molecule type" value="Genomic_DNA"/>
</dbReference>